<gene>
    <name evidence="1" type="ORF">TIFTF001_014240</name>
</gene>
<evidence type="ECO:0000313" key="2">
    <source>
        <dbReference type="Proteomes" id="UP001187192"/>
    </source>
</evidence>
<comment type="caution">
    <text evidence="1">The sequence shown here is derived from an EMBL/GenBank/DDBJ whole genome shotgun (WGS) entry which is preliminary data.</text>
</comment>
<sequence>MTEMMLDDKTKMVRLFAGLLTPIARRGVRCGLWHHTLAVRGVGRDCFGVERGELVTVRHRQIWVRPSRRLVDTTRVGLWGGGEGVGLMRGPALPVVGGMCPSRAVGFSSFLLAFFPRWSDRTDGCSGVDGRGFAGVVVWLGDVWWADLAFTSPVVGVFIRDWDRGLLRLSPMV</sequence>
<organism evidence="1 2">
    <name type="scientific">Ficus carica</name>
    <name type="common">Common fig</name>
    <dbReference type="NCBI Taxonomy" id="3494"/>
    <lineage>
        <taxon>Eukaryota</taxon>
        <taxon>Viridiplantae</taxon>
        <taxon>Streptophyta</taxon>
        <taxon>Embryophyta</taxon>
        <taxon>Tracheophyta</taxon>
        <taxon>Spermatophyta</taxon>
        <taxon>Magnoliopsida</taxon>
        <taxon>eudicotyledons</taxon>
        <taxon>Gunneridae</taxon>
        <taxon>Pentapetalae</taxon>
        <taxon>rosids</taxon>
        <taxon>fabids</taxon>
        <taxon>Rosales</taxon>
        <taxon>Moraceae</taxon>
        <taxon>Ficeae</taxon>
        <taxon>Ficus</taxon>
    </lineage>
</organism>
<protein>
    <submittedName>
        <fullName evidence="1">Uncharacterized protein</fullName>
    </submittedName>
</protein>
<dbReference type="Proteomes" id="UP001187192">
    <property type="component" value="Unassembled WGS sequence"/>
</dbReference>
<proteinExistence type="predicted"/>
<name>A0AA88D6U2_FICCA</name>
<dbReference type="EMBL" id="BTGU01000019">
    <property type="protein sequence ID" value="GMN45056.1"/>
    <property type="molecule type" value="Genomic_DNA"/>
</dbReference>
<dbReference type="AlphaFoldDB" id="A0AA88D6U2"/>
<evidence type="ECO:0000313" key="1">
    <source>
        <dbReference type="EMBL" id="GMN45056.1"/>
    </source>
</evidence>
<keyword evidence="2" id="KW-1185">Reference proteome</keyword>
<accession>A0AA88D6U2</accession>
<reference evidence="1" key="1">
    <citation type="submission" date="2023-07" db="EMBL/GenBank/DDBJ databases">
        <title>draft genome sequence of fig (Ficus carica).</title>
        <authorList>
            <person name="Takahashi T."/>
            <person name="Nishimura K."/>
        </authorList>
    </citation>
    <scope>NUCLEOTIDE SEQUENCE</scope>
</reference>